<dbReference type="AlphaFoldDB" id="A0A6J4UGU9"/>
<sequence>DAAGAAAGNDRHAQVRTPVPRPGQTPDPAHRRGRHRRHRVHGGDRGGYRAQPV</sequence>
<protein>
    <submittedName>
        <fullName evidence="2">Uncharacterized protein</fullName>
    </submittedName>
</protein>
<organism evidence="2">
    <name type="scientific">uncultured Thermomicrobiales bacterium</name>
    <dbReference type="NCBI Taxonomy" id="1645740"/>
    <lineage>
        <taxon>Bacteria</taxon>
        <taxon>Pseudomonadati</taxon>
        <taxon>Thermomicrobiota</taxon>
        <taxon>Thermomicrobia</taxon>
        <taxon>Thermomicrobiales</taxon>
        <taxon>environmental samples</taxon>
    </lineage>
</organism>
<feature type="region of interest" description="Disordered" evidence="1">
    <location>
        <begin position="1"/>
        <end position="53"/>
    </location>
</feature>
<feature type="compositionally biased region" description="Basic residues" evidence="1">
    <location>
        <begin position="31"/>
        <end position="40"/>
    </location>
</feature>
<reference evidence="2" key="1">
    <citation type="submission" date="2020-02" db="EMBL/GenBank/DDBJ databases">
        <authorList>
            <person name="Meier V. D."/>
        </authorList>
    </citation>
    <scope>NUCLEOTIDE SEQUENCE</scope>
    <source>
        <strain evidence="2">AVDCRST_MAG73</strain>
    </source>
</reference>
<proteinExistence type="predicted"/>
<feature type="non-terminal residue" evidence="2">
    <location>
        <position position="53"/>
    </location>
</feature>
<gene>
    <name evidence="2" type="ORF">AVDCRST_MAG73-2568</name>
</gene>
<accession>A0A6J4UGU9</accession>
<dbReference type="EMBL" id="CADCWE010000172">
    <property type="protein sequence ID" value="CAA9547631.1"/>
    <property type="molecule type" value="Genomic_DNA"/>
</dbReference>
<feature type="non-terminal residue" evidence="2">
    <location>
        <position position="1"/>
    </location>
</feature>
<name>A0A6J4UGU9_9BACT</name>
<evidence type="ECO:0000313" key="2">
    <source>
        <dbReference type="EMBL" id="CAA9547631.1"/>
    </source>
</evidence>
<evidence type="ECO:0000256" key="1">
    <source>
        <dbReference type="SAM" id="MobiDB-lite"/>
    </source>
</evidence>